<feature type="compositionally biased region" description="Low complexity" evidence="11">
    <location>
        <begin position="809"/>
        <end position="831"/>
    </location>
</feature>
<evidence type="ECO:0000256" key="2">
    <source>
        <dbReference type="ARBA" id="ARBA00008921"/>
    </source>
</evidence>
<keyword evidence="7 12" id="KW-0472">Membrane</keyword>
<keyword evidence="5" id="KW-0677">Repeat</keyword>
<dbReference type="Ensembl" id="ENSTNIT00000004304.1">
    <property type="protein sequence ID" value="ENSTNIP00000004170.1"/>
    <property type="gene ID" value="ENSTNIG00000001806.1"/>
</dbReference>
<organism evidence="15">
    <name type="scientific">Tetraodon nigroviridis</name>
    <name type="common">Spotted green pufferfish</name>
    <name type="synonym">Chelonodon nigroviridis</name>
    <dbReference type="NCBI Taxonomy" id="99883"/>
    <lineage>
        <taxon>Eukaryota</taxon>
        <taxon>Metazoa</taxon>
        <taxon>Chordata</taxon>
        <taxon>Craniata</taxon>
        <taxon>Vertebrata</taxon>
        <taxon>Euteleostomi</taxon>
        <taxon>Actinopterygii</taxon>
        <taxon>Neopterygii</taxon>
        <taxon>Teleostei</taxon>
        <taxon>Neoteleostei</taxon>
        <taxon>Acanthomorphata</taxon>
        <taxon>Eupercaria</taxon>
        <taxon>Tetraodontiformes</taxon>
        <taxon>Tetradontoidea</taxon>
        <taxon>Tetraodontidae</taxon>
        <taxon>Tetraodon</taxon>
    </lineage>
</organism>
<feature type="domain" description="Fibronectin type-III" evidence="14">
    <location>
        <begin position="219"/>
        <end position="318"/>
    </location>
</feature>
<dbReference type="InterPro" id="IPR036116">
    <property type="entry name" value="FN3_sf"/>
</dbReference>
<proteinExistence type="evidence at transcript level"/>
<evidence type="ECO:0000256" key="8">
    <source>
        <dbReference type="ARBA" id="ARBA00023170"/>
    </source>
</evidence>
<keyword evidence="10" id="KW-0393">Immunoglobulin domain</keyword>
<feature type="region of interest" description="Disordered" evidence="11">
    <location>
        <begin position="733"/>
        <end position="870"/>
    </location>
</feature>
<dbReference type="InterPro" id="IPR003961">
    <property type="entry name" value="FN3_dom"/>
</dbReference>
<evidence type="ECO:0000256" key="10">
    <source>
        <dbReference type="ARBA" id="ARBA00023319"/>
    </source>
</evidence>
<dbReference type="InterPro" id="IPR036179">
    <property type="entry name" value="Ig-like_dom_sf"/>
</dbReference>
<comment type="similarity">
    <text evidence="2">Belongs to the type I cytokine receptor family. Type 2 subfamily.</text>
</comment>
<keyword evidence="6 12" id="KW-1133">Transmembrane helix</keyword>
<dbReference type="AlphaFoldDB" id="Q6UAN0"/>
<feature type="signal peptide" evidence="13">
    <location>
        <begin position="1"/>
        <end position="19"/>
    </location>
</feature>
<feature type="transmembrane region" description="Helical" evidence="12">
    <location>
        <begin position="638"/>
        <end position="660"/>
    </location>
</feature>
<feature type="chain" id="PRO_5015098514" evidence="13">
    <location>
        <begin position="20"/>
        <end position="870"/>
    </location>
</feature>
<feature type="compositionally biased region" description="Polar residues" evidence="11">
    <location>
        <begin position="783"/>
        <end position="800"/>
    </location>
</feature>
<reference evidence="15 17" key="1">
    <citation type="journal article" date="2004" name="Nature">
        <title>Genome duplication in the teleost fish Tetraodon nigroviridis reveals the early vertebrate proto-karyotype.</title>
        <authorList>
            <person name="Jaillon O."/>
            <person name="Aury J.-M."/>
            <person name="Brunet F."/>
            <person name="Petit J.-L."/>
            <person name="Stange-Thomann N."/>
            <person name="Mauceli E."/>
            <person name="Bouneau L."/>
            <person name="Fischer C."/>
            <person name="Ozouf-Costaz C."/>
            <person name="Bernot A."/>
            <person name="Nicaud S."/>
            <person name="Jaffe D."/>
            <person name="Fisher S."/>
            <person name="Lutfalla G."/>
            <person name="Dossat C."/>
            <person name="Segurens B."/>
            <person name="Dasilva C."/>
            <person name="Salanoubat M."/>
            <person name="Levy M."/>
            <person name="Boudet N."/>
            <person name="Castellano S."/>
            <person name="Anthouard V."/>
            <person name="Jubin C."/>
            <person name="Castelli V."/>
            <person name="Katinka M."/>
            <person name="Vacherie B."/>
            <person name="Biemont C."/>
            <person name="Skalli Z."/>
            <person name="Cattolico L."/>
            <person name="Poulain J."/>
            <person name="De Berardinis V."/>
            <person name="Cruaud C."/>
            <person name="Duprat S."/>
            <person name="Brottier P."/>
            <person name="Coutanceau J.-P."/>
            <person name="Gouzy J."/>
            <person name="Parra G."/>
            <person name="Lardier G."/>
            <person name="Chapple C."/>
            <person name="McKernan K.J."/>
            <person name="McEwan P."/>
            <person name="Bosak S."/>
            <person name="Kellis M."/>
            <person name="Volff J.-N."/>
            <person name="Guigo R."/>
            <person name="Zody M.C."/>
            <person name="Mesirov J."/>
            <person name="Lindblad-Toh K."/>
            <person name="Birren B."/>
            <person name="Nusbaum C."/>
            <person name="Kahn D."/>
            <person name="Robinson-Rechavi M."/>
            <person name="Laudet V."/>
            <person name="Schachter V."/>
            <person name="Quetier F."/>
            <person name="Saurin W."/>
            <person name="Scarpelli C."/>
            <person name="Wincker P."/>
            <person name="Lander E.S."/>
            <person name="Weissenbach J."/>
            <person name="Roest Crollius H."/>
        </authorList>
    </citation>
    <scope>NUCLEOTIDE SEQUENCE</scope>
</reference>
<evidence type="ECO:0000256" key="11">
    <source>
        <dbReference type="SAM" id="MobiDB-lite"/>
    </source>
</evidence>
<keyword evidence="17" id="KW-1185">Reference proteome</keyword>
<evidence type="ECO:0000313" key="15">
    <source>
        <dbReference type="EMBL" id="AAR25689.1"/>
    </source>
</evidence>
<evidence type="ECO:0000256" key="1">
    <source>
        <dbReference type="ARBA" id="ARBA00004479"/>
    </source>
</evidence>
<protein>
    <submittedName>
        <fullName evidence="15">Class I helical cytokine receptor number 26</fullName>
    </submittedName>
</protein>
<dbReference type="PANTHER" id="PTHR48423:SF1">
    <property type="entry name" value="INTERLEUKIN-27 RECEPTOR SUBUNIT ALPHA"/>
    <property type="match status" value="1"/>
</dbReference>
<name>Q6UAN0_TETNG</name>
<dbReference type="SUPFAM" id="SSF49265">
    <property type="entry name" value="Fibronectin type III"/>
    <property type="match status" value="3"/>
</dbReference>
<dbReference type="GO" id="GO:0005886">
    <property type="term" value="C:plasma membrane"/>
    <property type="evidence" value="ECO:0007669"/>
    <property type="project" value="UniProtKB-ARBA"/>
</dbReference>
<dbReference type="SMART" id="SM00060">
    <property type="entry name" value="FN3"/>
    <property type="match status" value="3"/>
</dbReference>
<dbReference type="Gene3D" id="2.60.40.10">
    <property type="entry name" value="Immunoglobulins"/>
    <property type="match status" value="5"/>
</dbReference>
<evidence type="ECO:0000256" key="6">
    <source>
        <dbReference type="ARBA" id="ARBA00022989"/>
    </source>
</evidence>
<dbReference type="Proteomes" id="UP000007303">
    <property type="component" value="Unassembled WGS sequence"/>
</dbReference>
<evidence type="ECO:0000259" key="14">
    <source>
        <dbReference type="PROSITE" id="PS50853"/>
    </source>
</evidence>
<gene>
    <name evidence="15" type="primary">CRFA26</name>
</gene>
<evidence type="ECO:0000313" key="16">
    <source>
        <dbReference type="Ensembl" id="ENSTNIP00000004170.1"/>
    </source>
</evidence>
<reference evidence="16" key="2">
    <citation type="submission" date="2025-05" db="UniProtKB">
        <authorList>
            <consortium name="Ensembl"/>
        </authorList>
    </citation>
    <scope>IDENTIFICATION</scope>
</reference>
<keyword evidence="9" id="KW-0325">Glycoprotein</keyword>
<dbReference type="InterPro" id="IPR010457">
    <property type="entry name" value="IgC2-like_lig-bd"/>
</dbReference>
<dbReference type="SUPFAM" id="SSF48726">
    <property type="entry name" value="Immunoglobulin"/>
    <property type="match status" value="1"/>
</dbReference>
<dbReference type="Pfam" id="PF00041">
    <property type="entry name" value="fn3"/>
    <property type="match status" value="1"/>
</dbReference>
<evidence type="ECO:0000256" key="12">
    <source>
        <dbReference type="SAM" id="Phobius"/>
    </source>
</evidence>
<dbReference type="InterPro" id="IPR052672">
    <property type="entry name" value="Type1_Cytokine_Rcpt_Type2"/>
</dbReference>
<evidence type="ECO:0000256" key="5">
    <source>
        <dbReference type="ARBA" id="ARBA00022737"/>
    </source>
</evidence>
<evidence type="ECO:0000256" key="9">
    <source>
        <dbReference type="ARBA" id="ARBA00023180"/>
    </source>
</evidence>
<accession>Q6UAN0</accession>
<dbReference type="Pfam" id="PF06328">
    <property type="entry name" value="Lep_receptor_Ig"/>
    <property type="match status" value="1"/>
</dbReference>
<feature type="compositionally biased region" description="Polar residues" evidence="11">
    <location>
        <begin position="762"/>
        <end position="773"/>
    </location>
</feature>
<evidence type="ECO:0000256" key="13">
    <source>
        <dbReference type="SAM" id="SignalP"/>
    </source>
</evidence>
<sequence>MAPAMLLVLLLACLTPASPSRGRLLVTPDFPVVEIGSNFTATCVIVDAGELTADDLQWSLSKTLVPKERYTRVNGTAVSVTLAVAGEQPEWLYCSDRPPHLEPLIHGIKLRKAYPPVRPENVSCVAHQVEVPKDFSMSCRWDPSGRQTAAAPTTYTLTVAVRAVSNFSVSTGRTSGSVPMPVYPFHMLLDIWVEARNILGTVESQHLQEDAGWFVKPQPPSELTLISEKSFPTSLLSQWKHPIASVYMTLTYEIRFRAEADPGWTDVPAADTSKDIESFRLQKLRPDTLYTVQVRCKYAHNGLHWSDWSTKATRTPEDKPTSRPNIWIVAAKPGDRKGKWLQVVAKDPKFSNGKIQCFELEIQSLDEPLRNPGAEWERIAVQEAAPYDGPGRHLLKQLLLPEGSLNVSVVAVNSVGASPVASLIIPKRTHGGCGKARRGASTRVTGPLCAAELPPVEDLEVRPRGGRLELRWRPSSWRTASEYVVEWSSGAGWDWQRESRGTTNTTLRGHLDRFVCYNISVFPIYSRRLGAPGSAQAFLEQGAPLEGPAVAVKDKPGHNEVELVWTEIPAHQRRGFITNYTIFYSSDITVAANTTSYTLSSLSGNTKYDAWVVASTSAARPGATTTPSPPRTPGEVEAIVVVVCLLFFFLVLMATLLCIYKEDTIKKSLWPQIPNPGESTIGTWAPDYPLKAETPKDGCVSGVSLLAVDVCDVQRVLEEDKAVLPLKDKYLSEEHSSGIGGSSCMSSPRHSVSDSDEGSDGADTTASTVQYSSVVPMGGYKGQTPSAKQVVFSRSESTQPLLDPEEPPEAAAQAGRRAAGAPAGPPEGSRPQPGALDFEPIAEEAGASADSQAADRRCSYRPQRSGYRPQ</sequence>
<evidence type="ECO:0000256" key="4">
    <source>
        <dbReference type="ARBA" id="ARBA00022729"/>
    </source>
</evidence>
<feature type="domain" description="Fibronectin type-III" evidence="14">
    <location>
        <begin position="544"/>
        <end position="635"/>
    </location>
</feature>
<evidence type="ECO:0000256" key="3">
    <source>
        <dbReference type="ARBA" id="ARBA00022692"/>
    </source>
</evidence>
<dbReference type="EMBL" id="AY374498">
    <property type="protein sequence ID" value="AAR25689.1"/>
    <property type="molecule type" value="mRNA"/>
</dbReference>
<keyword evidence="4 13" id="KW-0732">Signal</keyword>
<comment type="subcellular location">
    <subcellularLocation>
        <location evidence="1">Membrane</location>
        <topology evidence="1">Single-pass type I membrane protein</topology>
    </subcellularLocation>
</comment>
<dbReference type="PANTHER" id="PTHR48423">
    <property type="entry name" value="INTERLEUKIN-27 RECEPTOR SUBUNIT ALPHA"/>
    <property type="match status" value="1"/>
</dbReference>
<dbReference type="CDD" id="cd00063">
    <property type="entry name" value="FN3"/>
    <property type="match status" value="2"/>
</dbReference>
<dbReference type="OMA" id="RYILEWC"/>
<evidence type="ECO:0000313" key="17">
    <source>
        <dbReference type="Proteomes" id="UP000007303"/>
    </source>
</evidence>
<dbReference type="STRING" id="99883.ENSTNIP00000004170"/>
<evidence type="ECO:0000256" key="7">
    <source>
        <dbReference type="ARBA" id="ARBA00023136"/>
    </source>
</evidence>
<dbReference type="GeneTree" id="ENSGT00940000155603"/>
<keyword evidence="8 15" id="KW-0675">Receptor</keyword>
<dbReference type="PROSITE" id="PS50853">
    <property type="entry name" value="FN3"/>
    <property type="match status" value="2"/>
</dbReference>
<dbReference type="InterPro" id="IPR013783">
    <property type="entry name" value="Ig-like_fold"/>
</dbReference>
<keyword evidence="3 12" id="KW-0812">Transmembrane</keyword>